<dbReference type="InterPro" id="IPR006350">
    <property type="entry name" value="Intron_endoG1"/>
</dbReference>
<dbReference type="InterPro" id="IPR035901">
    <property type="entry name" value="GIY-YIG_endonuc_sf"/>
</dbReference>
<evidence type="ECO:0000259" key="5">
    <source>
        <dbReference type="PROSITE" id="PS50164"/>
    </source>
</evidence>
<dbReference type="SUPFAM" id="SSF82771">
    <property type="entry name" value="GIY-YIG endonuclease"/>
    <property type="match status" value="1"/>
</dbReference>
<dbReference type="GO" id="GO:0016787">
    <property type="term" value="F:hydrolase activity"/>
    <property type="evidence" value="ECO:0007669"/>
    <property type="project" value="UniProtKB-KW"/>
</dbReference>
<evidence type="ECO:0000256" key="3">
    <source>
        <dbReference type="ARBA" id="ARBA00022759"/>
    </source>
</evidence>
<geneLocation type="mitochondrion" evidence="6"/>
<dbReference type="InterPro" id="IPR000305">
    <property type="entry name" value="GIY-YIG_endonuc"/>
</dbReference>
<keyword evidence="6" id="KW-0496">Mitochondrion</keyword>
<evidence type="ECO:0000256" key="1">
    <source>
        <dbReference type="ARBA" id="ARBA00010045"/>
    </source>
</evidence>
<dbReference type="GO" id="GO:0004519">
    <property type="term" value="F:endonuclease activity"/>
    <property type="evidence" value="ECO:0007669"/>
    <property type="project" value="UniProtKB-KW"/>
</dbReference>
<dbReference type="InterPro" id="IPR003611">
    <property type="entry name" value="NUMOD3"/>
</dbReference>
<dbReference type="Gene3D" id="3.40.1440.10">
    <property type="entry name" value="GIY-YIG endonuclease"/>
    <property type="match status" value="1"/>
</dbReference>
<dbReference type="InterPro" id="IPR003647">
    <property type="entry name" value="Intron_nuc_1_rpt"/>
</dbReference>
<dbReference type="GO" id="GO:0003677">
    <property type="term" value="F:DNA binding"/>
    <property type="evidence" value="ECO:0007669"/>
    <property type="project" value="InterPro"/>
</dbReference>
<feature type="domain" description="GIY-YIG" evidence="5">
    <location>
        <begin position="39"/>
        <end position="128"/>
    </location>
</feature>
<reference evidence="6" key="1">
    <citation type="journal article" date="2020" name="Mitochondrial DNA Part B Resour">
        <title>A phylogenomic tree of fungi: evolutionary relationships among Calonectria ilicicola and 586 fungal mitochondrial genomes.</title>
        <authorList>
            <person name="Gai Y."/>
            <person name="Pan R."/>
            <person name="Peng X."/>
        </authorList>
    </citation>
    <scope>NUCLEOTIDE SEQUENCE</scope>
    <source>
        <strain evidence="6">ZJHZ01</strain>
    </source>
</reference>
<dbReference type="SMART" id="SM00465">
    <property type="entry name" value="GIYc"/>
    <property type="match status" value="1"/>
</dbReference>
<dbReference type="CDD" id="cd10445">
    <property type="entry name" value="GIY-YIG_bI1_like"/>
    <property type="match status" value="1"/>
</dbReference>
<dbReference type="EMBL" id="MT118658">
    <property type="protein sequence ID" value="QIJ45961.1"/>
    <property type="molecule type" value="Genomic_DNA"/>
</dbReference>
<organism evidence="6">
    <name type="scientific">Calonectria ilicicola</name>
    <dbReference type="NCBI Taxonomy" id="182845"/>
    <lineage>
        <taxon>Eukaryota</taxon>
        <taxon>Fungi</taxon>
        <taxon>Dikarya</taxon>
        <taxon>Ascomycota</taxon>
        <taxon>Pezizomycotina</taxon>
        <taxon>Sordariomycetes</taxon>
        <taxon>Hypocreomycetidae</taxon>
        <taxon>Hypocreales</taxon>
        <taxon>Nectriaceae</taxon>
        <taxon>Calonectria</taxon>
        <taxon>Calonectria kyotensis species complex</taxon>
    </lineage>
</organism>
<evidence type="ECO:0000313" key="6">
    <source>
        <dbReference type="EMBL" id="QIJ45961.1"/>
    </source>
</evidence>
<dbReference type="SMART" id="SM00497">
    <property type="entry name" value="IENR1"/>
    <property type="match status" value="1"/>
</dbReference>
<proteinExistence type="predicted"/>
<keyword evidence="4" id="KW-0378">Hydrolase</keyword>
<dbReference type="AlphaFoldDB" id="A0A6G7MXP1"/>
<sequence length="227" mass="26429">MNYIILNTMKLKNISVITPIHSYENPIIVKEQIYKDLKNKGGIYLWTNTISGKSYIGSAVNLPRRLSNYFSNPRIISELQKTNSLIYRAILKYGYLNFKLDILEICETDSLLEREQYYIDNFELEYNTLKKAGSLYGFKHSAKTKEQMSISRIGKSHTEESKLKIQANSGSYALKAVNTETKEIMYFSSIRRVAIFLDMHHSYLAKCLNKDGFYEGRNYYITKKTDE</sequence>
<evidence type="ECO:0000256" key="4">
    <source>
        <dbReference type="ARBA" id="ARBA00022801"/>
    </source>
</evidence>
<keyword evidence="2" id="KW-0540">Nuclease</keyword>
<dbReference type="PROSITE" id="PS50164">
    <property type="entry name" value="GIY_YIG"/>
    <property type="match status" value="1"/>
</dbReference>
<dbReference type="SUPFAM" id="SSF64496">
    <property type="entry name" value="DNA-binding domain of intron-encoded endonucleases"/>
    <property type="match status" value="1"/>
</dbReference>
<keyword evidence="3" id="KW-0255">Endonuclease</keyword>
<protein>
    <recommendedName>
        <fullName evidence="5">GIY-YIG domain-containing protein</fullName>
    </recommendedName>
</protein>
<dbReference type="Pfam" id="PF07460">
    <property type="entry name" value="NUMOD3"/>
    <property type="match status" value="1"/>
</dbReference>
<evidence type="ECO:0000256" key="2">
    <source>
        <dbReference type="ARBA" id="ARBA00022722"/>
    </source>
</evidence>
<gene>
    <name evidence="6" type="primary">orf227</name>
</gene>
<dbReference type="SMART" id="SM00496">
    <property type="entry name" value="IENR2"/>
    <property type="match status" value="2"/>
</dbReference>
<dbReference type="NCBIfam" id="TIGR01453">
    <property type="entry name" value="grpIintron_endo"/>
    <property type="match status" value="1"/>
</dbReference>
<name>A0A6G7MXP1_9HYPO</name>
<dbReference type="Pfam" id="PF01541">
    <property type="entry name" value="GIY-YIG"/>
    <property type="match status" value="1"/>
</dbReference>
<accession>A0A6G7MXP1</accession>
<comment type="similarity">
    <text evidence="1">To endonucleases of group I introns of fungi and phage.</text>
</comment>